<feature type="region of interest" description="Disordered" evidence="1">
    <location>
        <begin position="37"/>
        <end position="81"/>
    </location>
</feature>
<evidence type="ECO:0000256" key="2">
    <source>
        <dbReference type="SAM" id="SignalP"/>
    </source>
</evidence>
<reference evidence="3" key="1">
    <citation type="submission" date="2023-04" db="EMBL/GenBank/DDBJ databases">
        <title>Comparative genomic analysis of Cohnella hashimotonis sp. nov., isolated from the International Space Station.</title>
        <authorList>
            <person name="Venkateswaran K."/>
            <person name="Simpson A."/>
        </authorList>
    </citation>
    <scope>NUCLEOTIDE SEQUENCE</scope>
    <source>
        <strain evidence="3">F6_2S_P_1</strain>
    </source>
</reference>
<name>A0ABT6TLS9_9BACL</name>
<protein>
    <recommendedName>
        <fullName evidence="5">Efem/EfeO family lipoprotein</fullName>
    </recommendedName>
</protein>
<dbReference type="EMBL" id="JAGRPV010000001">
    <property type="protein sequence ID" value="MDI4647213.1"/>
    <property type="molecule type" value="Genomic_DNA"/>
</dbReference>
<feature type="compositionally biased region" description="Low complexity" evidence="1">
    <location>
        <begin position="37"/>
        <end position="70"/>
    </location>
</feature>
<evidence type="ECO:0000256" key="1">
    <source>
        <dbReference type="SAM" id="MobiDB-lite"/>
    </source>
</evidence>
<proteinExistence type="predicted"/>
<organism evidence="3 4">
    <name type="scientific">Cohnella hashimotonis</name>
    <dbReference type="NCBI Taxonomy" id="2826895"/>
    <lineage>
        <taxon>Bacteria</taxon>
        <taxon>Bacillati</taxon>
        <taxon>Bacillota</taxon>
        <taxon>Bacilli</taxon>
        <taxon>Bacillales</taxon>
        <taxon>Paenibacillaceae</taxon>
        <taxon>Cohnella</taxon>
    </lineage>
</organism>
<gene>
    <name evidence="3" type="ORF">KB449_19715</name>
</gene>
<evidence type="ECO:0008006" key="5">
    <source>
        <dbReference type="Google" id="ProtNLM"/>
    </source>
</evidence>
<keyword evidence="2" id="KW-0732">Signal</keyword>
<comment type="caution">
    <text evidence="3">The sequence shown here is derived from an EMBL/GenBank/DDBJ whole genome shotgun (WGS) entry which is preliminary data.</text>
</comment>
<dbReference type="RefSeq" id="WP_282909994.1">
    <property type="nucleotide sequence ID" value="NZ_JAGRPV010000001.1"/>
</dbReference>
<feature type="chain" id="PRO_5047492107" description="Efem/EfeO family lipoprotein" evidence="2">
    <location>
        <begin position="33"/>
        <end position="367"/>
    </location>
</feature>
<evidence type="ECO:0000313" key="3">
    <source>
        <dbReference type="EMBL" id="MDI4647213.1"/>
    </source>
</evidence>
<feature type="signal peptide" evidence="2">
    <location>
        <begin position="1"/>
        <end position="32"/>
    </location>
</feature>
<evidence type="ECO:0000313" key="4">
    <source>
        <dbReference type="Proteomes" id="UP001161691"/>
    </source>
</evidence>
<sequence length="367" mass="39018">MRDTRELAKPKAFMRKPLLGLALLLLSVGLAACSGGSNETAPDATATVTASAPAQSSSASPSAIASGSASPSPPASTPSGQHADAALIAAFKEQAQSDLSASELNKALDDKLAQASPETGDALVREMLAYYDRQLQDVQGKFEPEKVQQALQKLEWPPTEEQIGGIGDEQVRALVQDAMNGGYKLETTEGYYFPVVDYGKLKRADKQVTAAMKDYVALLAVESDQKSASDGGLVIELSEVASRAAQAEAYVAAHPDAPERGQAESLFATRYVPFLLMGLDNTPVFDFDTFKLDSQVKASLEKAVADYPGTVTAKLAQEFLAIVEKTGGAVYKKGKDGEQVAIPEVKAFYDGLEEHARQLLDEANPNK</sequence>
<dbReference type="Proteomes" id="UP001161691">
    <property type="component" value="Unassembled WGS sequence"/>
</dbReference>
<dbReference type="PROSITE" id="PS51257">
    <property type="entry name" value="PROKAR_LIPOPROTEIN"/>
    <property type="match status" value="1"/>
</dbReference>
<accession>A0ABT6TLS9</accession>
<keyword evidence="4" id="KW-1185">Reference proteome</keyword>